<dbReference type="Proteomes" id="UP001054821">
    <property type="component" value="Chromosome 4"/>
</dbReference>
<organism evidence="2 3">
    <name type="scientific">Prunus dulcis</name>
    <name type="common">Almond</name>
    <name type="synonym">Amygdalus dulcis</name>
    <dbReference type="NCBI Taxonomy" id="3755"/>
    <lineage>
        <taxon>Eukaryota</taxon>
        <taxon>Viridiplantae</taxon>
        <taxon>Streptophyta</taxon>
        <taxon>Embryophyta</taxon>
        <taxon>Tracheophyta</taxon>
        <taxon>Spermatophyta</taxon>
        <taxon>Magnoliopsida</taxon>
        <taxon>eudicotyledons</taxon>
        <taxon>Gunneridae</taxon>
        <taxon>Pentapetalae</taxon>
        <taxon>rosids</taxon>
        <taxon>fabids</taxon>
        <taxon>Rosales</taxon>
        <taxon>Rosaceae</taxon>
        <taxon>Amygdaloideae</taxon>
        <taxon>Amygdaleae</taxon>
        <taxon>Prunus</taxon>
    </lineage>
</organism>
<proteinExistence type="predicted"/>
<comment type="caution">
    <text evidence="2">The sequence shown here is derived from an EMBL/GenBank/DDBJ whole genome shotgun (WGS) entry which is preliminary data.</text>
</comment>
<evidence type="ECO:0000313" key="2">
    <source>
        <dbReference type="EMBL" id="KAI5335405.1"/>
    </source>
</evidence>
<feature type="region of interest" description="Disordered" evidence="1">
    <location>
        <begin position="1"/>
        <end position="22"/>
    </location>
</feature>
<reference evidence="2 3" key="1">
    <citation type="journal article" date="2022" name="G3 (Bethesda)">
        <title>Whole-genome sequence and methylome profiling of the almond [Prunus dulcis (Mill.) D.A. Webb] cultivar 'Nonpareil'.</title>
        <authorList>
            <person name="D'Amico-Willman K.M."/>
            <person name="Ouma W.Z."/>
            <person name="Meulia T."/>
            <person name="Sideli G.M."/>
            <person name="Gradziel T.M."/>
            <person name="Fresnedo-Ramirez J."/>
        </authorList>
    </citation>
    <scope>NUCLEOTIDE SEQUENCE [LARGE SCALE GENOMIC DNA]</scope>
    <source>
        <strain evidence="2">Clone GOH B32 T37-40</strain>
    </source>
</reference>
<dbReference type="EMBL" id="JAJFAZ020000004">
    <property type="protein sequence ID" value="KAI5335405.1"/>
    <property type="molecule type" value="Genomic_DNA"/>
</dbReference>
<name>A0AAD4W1X4_PRUDU</name>
<accession>A0AAD4W1X4</accession>
<dbReference type="AlphaFoldDB" id="A0AAD4W1X4"/>
<evidence type="ECO:0000313" key="3">
    <source>
        <dbReference type="Proteomes" id="UP001054821"/>
    </source>
</evidence>
<protein>
    <submittedName>
        <fullName evidence="2">Uncharacterized protein</fullName>
    </submittedName>
</protein>
<evidence type="ECO:0000256" key="1">
    <source>
        <dbReference type="SAM" id="MobiDB-lite"/>
    </source>
</evidence>
<gene>
    <name evidence="2" type="ORF">L3X38_025538</name>
</gene>
<sequence length="154" mass="16994">MKAQTNNYNDNEATCYNNKDNDNNYKSTTTAAAAAPELDPNFSLKSHAIITILITYTLERIKLKILCRRNSKSPVTTSVKMSNTMRGSNFIPRSRVDGSRIFRNLSGKASMAVKNLQLRFSFTGGPMRGLFGGLVSFEGGDQNPIGGDGNRHRK</sequence>
<feature type="compositionally biased region" description="Polar residues" evidence="1">
    <location>
        <begin position="1"/>
        <end position="15"/>
    </location>
</feature>
<keyword evidence="3" id="KW-1185">Reference proteome</keyword>